<organism evidence="2 3">
    <name type="scientific">Dreissena polymorpha</name>
    <name type="common">Zebra mussel</name>
    <name type="synonym">Mytilus polymorpha</name>
    <dbReference type="NCBI Taxonomy" id="45954"/>
    <lineage>
        <taxon>Eukaryota</taxon>
        <taxon>Metazoa</taxon>
        <taxon>Spiralia</taxon>
        <taxon>Lophotrochozoa</taxon>
        <taxon>Mollusca</taxon>
        <taxon>Bivalvia</taxon>
        <taxon>Autobranchia</taxon>
        <taxon>Heteroconchia</taxon>
        <taxon>Euheterodonta</taxon>
        <taxon>Imparidentia</taxon>
        <taxon>Neoheterodontei</taxon>
        <taxon>Myida</taxon>
        <taxon>Dreissenoidea</taxon>
        <taxon>Dreissenidae</taxon>
        <taxon>Dreissena</taxon>
    </lineage>
</organism>
<evidence type="ECO:0000256" key="1">
    <source>
        <dbReference type="SAM" id="MobiDB-lite"/>
    </source>
</evidence>
<accession>A0A9D4GU72</accession>
<feature type="region of interest" description="Disordered" evidence="1">
    <location>
        <begin position="64"/>
        <end position="100"/>
    </location>
</feature>
<comment type="caution">
    <text evidence="2">The sequence shown here is derived from an EMBL/GenBank/DDBJ whole genome shotgun (WGS) entry which is preliminary data.</text>
</comment>
<keyword evidence="3" id="KW-1185">Reference proteome</keyword>
<gene>
    <name evidence="2" type="ORF">DPMN_124797</name>
</gene>
<reference evidence="2" key="1">
    <citation type="journal article" date="2019" name="bioRxiv">
        <title>The Genome of the Zebra Mussel, Dreissena polymorpha: A Resource for Invasive Species Research.</title>
        <authorList>
            <person name="McCartney M.A."/>
            <person name="Auch B."/>
            <person name="Kono T."/>
            <person name="Mallez S."/>
            <person name="Zhang Y."/>
            <person name="Obille A."/>
            <person name="Becker A."/>
            <person name="Abrahante J.E."/>
            <person name="Garbe J."/>
            <person name="Badalamenti J.P."/>
            <person name="Herman A."/>
            <person name="Mangelson H."/>
            <person name="Liachko I."/>
            <person name="Sullivan S."/>
            <person name="Sone E.D."/>
            <person name="Koren S."/>
            <person name="Silverstein K.A.T."/>
            <person name="Beckman K.B."/>
            <person name="Gohl D.M."/>
        </authorList>
    </citation>
    <scope>NUCLEOTIDE SEQUENCE</scope>
    <source>
        <strain evidence="2">Duluth1</strain>
        <tissue evidence="2">Whole animal</tissue>
    </source>
</reference>
<dbReference type="AlphaFoldDB" id="A0A9D4GU72"/>
<name>A0A9D4GU72_DREPO</name>
<dbReference type="EMBL" id="JAIWYP010000005">
    <property type="protein sequence ID" value="KAH3823002.1"/>
    <property type="molecule type" value="Genomic_DNA"/>
</dbReference>
<proteinExistence type="predicted"/>
<protein>
    <submittedName>
        <fullName evidence="2">Uncharacterized protein</fullName>
    </submittedName>
</protein>
<dbReference type="Proteomes" id="UP000828390">
    <property type="component" value="Unassembled WGS sequence"/>
</dbReference>
<evidence type="ECO:0000313" key="3">
    <source>
        <dbReference type="Proteomes" id="UP000828390"/>
    </source>
</evidence>
<reference evidence="2" key="2">
    <citation type="submission" date="2020-11" db="EMBL/GenBank/DDBJ databases">
        <authorList>
            <person name="McCartney M.A."/>
            <person name="Auch B."/>
            <person name="Kono T."/>
            <person name="Mallez S."/>
            <person name="Becker A."/>
            <person name="Gohl D.M."/>
            <person name="Silverstein K.A.T."/>
            <person name="Koren S."/>
            <person name="Bechman K.B."/>
            <person name="Herman A."/>
            <person name="Abrahante J.E."/>
            <person name="Garbe J."/>
        </authorList>
    </citation>
    <scope>NUCLEOTIDE SEQUENCE</scope>
    <source>
        <strain evidence="2">Duluth1</strain>
        <tissue evidence="2">Whole animal</tissue>
    </source>
</reference>
<sequence length="109" mass="12160">MKAAWKRCVKSWQLEHLGQSLTKKDFPGVFNQAWDVVATIENAIHGLRKPGLFPLDPKGIDLSKLEPSKHANPVRNCGDAPEHSSEASPKPVLPNSDNDFNLILPRFHL</sequence>
<evidence type="ECO:0000313" key="2">
    <source>
        <dbReference type="EMBL" id="KAH3823002.1"/>
    </source>
</evidence>